<dbReference type="SFLD" id="SFLDS00029">
    <property type="entry name" value="Radical_SAM"/>
    <property type="match status" value="1"/>
</dbReference>
<organism evidence="8 9">
    <name type="scientific">candidate division WOR-1 bacterium RIFOXYC2_FULL_41_25</name>
    <dbReference type="NCBI Taxonomy" id="1802586"/>
    <lineage>
        <taxon>Bacteria</taxon>
        <taxon>Bacillati</taxon>
        <taxon>Saganbacteria</taxon>
    </lineage>
</organism>
<dbReference type="Pfam" id="PF04055">
    <property type="entry name" value="Radical_SAM"/>
    <property type="match status" value="1"/>
</dbReference>
<evidence type="ECO:0000256" key="1">
    <source>
        <dbReference type="ARBA" id="ARBA00001966"/>
    </source>
</evidence>
<proteinExistence type="predicted"/>
<dbReference type="Pfam" id="PF06968">
    <property type="entry name" value="BATS"/>
    <property type="match status" value="1"/>
</dbReference>
<accession>A0A1F4TJ38</accession>
<dbReference type="GO" id="GO:0003824">
    <property type="term" value="F:catalytic activity"/>
    <property type="evidence" value="ECO:0007669"/>
    <property type="project" value="InterPro"/>
</dbReference>
<dbReference type="GO" id="GO:0005506">
    <property type="term" value="F:iron ion binding"/>
    <property type="evidence" value="ECO:0007669"/>
    <property type="project" value="InterPro"/>
</dbReference>
<evidence type="ECO:0000259" key="7">
    <source>
        <dbReference type="PROSITE" id="PS51918"/>
    </source>
</evidence>
<dbReference type="SMART" id="SM00876">
    <property type="entry name" value="BATS"/>
    <property type="match status" value="1"/>
</dbReference>
<dbReference type="SFLD" id="SFLDG01081">
    <property type="entry name" value="cleavage_of_the_Ca-Cb_bond_in"/>
    <property type="match status" value="1"/>
</dbReference>
<dbReference type="InterPro" id="IPR013785">
    <property type="entry name" value="Aldolase_TIM"/>
</dbReference>
<dbReference type="PANTHER" id="PTHR43583">
    <property type="entry name" value="2-IMINOACETATE SYNTHASE"/>
    <property type="match status" value="1"/>
</dbReference>
<dbReference type="CDD" id="cd01335">
    <property type="entry name" value="Radical_SAM"/>
    <property type="match status" value="1"/>
</dbReference>
<comment type="caution">
    <text evidence="8">The sequence shown here is derived from an EMBL/GenBank/DDBJ whole genome shotgun (WGS) entry which is preliminary data.</text>
</comment>
<dbReference type="PROSITE" id="PS51918">
    <property type="entry name" value="RADICAL_SAM"/>
    <property type="match status" value="1"/>
</dbReference>
<reference evidence="8 9" key="1">
    <citation type="journal article" date="2016" name="Nat. Commun.">
        <title>Thousands of microbial genomes shed light on interconnected biogeochemical processes in an aquifer system.</title>
        <authorList>
            <person name="Anantharaman K."/>
            <person name="Brown C.T."/>
            <person name="Hug L.A."/>
            <person name="Sharon I."/>
            <person name="Castelle C.J."/>
            <person name="Probst A.J."/>
            <person name="Thomas B.C."/>
            <person name="Singh A."/>
            <person name="Wilkins M.J."/>
            <person name="Karaoz U."/>
            <person name="Brodie E.L."/>
            <person name="Williams K.H."/>
            <person name="Hubbard S.S."/>
            <person name="Banfield J.F."/>
        </authorList>
    </citation>
    <scope>NUCLEOTIDE SEQUENCE [LARGE SCALE GENOMIC DNA]</scope>
</reference>
<name>A0A1F4TJ38_UNCSA</name>
<feature type="domain" description="Radical SAM core" evidence="7">
    <location>
        <begin position="50"/>
        <end position="271"/>
    </location>
</feature>
<evidence type="ECO:0000256" key="5">
    <source>
        <dbReference type="ARBA" id="ARBA00023004"/>
    </source>
</evidence>
<keyword evidence="4" id="KW-0479">Metal-binding</keyword>
<keyword evidence="6" id="KW-0411">Iron-sulfur</keyword>
<keyword evidence="2" id="KW-0004">4Fe-4S</keyword>
<dbReference type="InterPro" id="IPR034428">
    <property type="entry name" value="ThiH/NoCL/HydG-like"/>
</dbReference>
<dbReference type="SFLD" id="SFLDF00301">
    <property type="entry name" value="2-iminoacetate_synthase_(ThiH)"/>
    <property type="match status" value="1"/>
</dbReference>
<dbReference type="GO" id="GO:0051539">
    <property type="term" value="F:4 iron, 4 sulfur cluster binding"/>
    <property type="evidence" value="ECO:0007669"/>
    <property type="project" value="UniProtKB-KW"/>
</dbReference>
<sequence length="348" mass="39311">MTSQEEVRSILQIERLSLADFESLLSDSATEIIEELAQKAQRLTQKHFGKTMQFYAPIYLSNECNNQCVYCGFNSKVSGQRVSLSVEQAVAEAKVLAQMGFRHILLVSGEKKDVVSVDYLKRLVFQLRDLFASISIEIYPMSEYDYKELLAAGVDGLTVYQEVYDREIYEKVHPAGPKSDYNFRFETPERGGRAGFYKINIGYLLGLGDWQSETLALAKHAQYLQKKFWQSQISISFPRLKGSRVSDLQLTQMICALRIFLPKVGLVLSTREPAELRDNLIPLGITQMSAASRTSPGAYSQDEPATEQFAISDQRSLTEVAAAIVKKGYEPVYKDWDRVYIETAAIDS</sequence>
<gene>
    <name evidence="8" type="ORF">A2462_03765</name>
</gene>
<dbReference type="GO" id="GO:0009228">
    <property type="term" value="P:thiamine biosynthetic process"/>
    <property type="evidence" value="ECO:0007669"/>
    <property type="project" value="InterPro"/>
</dbReference>
<dbReference type="AlphaFoldDB" id="A0A1F4TJ38"/>
<protein>
    <submittedName>
        <fullName evidence="8">Thiamine biosynthesis protein ThiH</fullName>
    </submittedName>
</protein>
<evidence type="ECO:0000313" key="8">
    <source>
        <dbReference type="EMBL" id="OGC32735.1"/>
    </source>
</evidence>
<dbReference type="InterPro" id="IPR012726">
    <property type="entry name" value="ThiH"/>
</dbReference>
<dbReference type="SFLD" id="SFLDG01060">
    <property type="entry name" value="BATS_domain_containing"/>
    <property type="match status" value="1"/>
</dbReference>
<dbReference type="EMBL" id="MEUI01000046">
    <property type="protein sequence ID" value="OGC32735.1"/>
    <property type="molecule type" value="Genomic_DNA"/>
</dbReference>
<comment type="cofactor">
    <cofactor evidence="1">
        <name>[4Fe-4S] cluster</name>
        <dbReference type="ChEBI" id="CHEBI:49883"/>
    </cofactor>
</comment>
<evidence type="ECO:0000256" key="2">
    <source>
        <dbReference type="ARBA" id="ARBA00022485"/>
    </source>
</evidence>
<evidence type="ECO:0000313" key="9">
    <source>
        <dbReference type="Proteomes" id="UP000177309"/>
    </source>
</evidence>
<dbReference type="Gene3D" id="3.20.20.70">
    <property type="entry name" value="Aldolase class I"/>
    <property type="match status" value="1"/>
</dbReference>
<dbReference type="InterPro" id="IPR007197">
    <property type="entry name" value="rSAM"/>
</dbReference>
<dbReference type="PANTHER" id="PTHR43583:SF1">
    <property type="entry name" value="2-IMINOACETATE SYNTHASE"/>
    <property type="match status" value="1"/>
</dbReference>
<dbReference type="NCBIfam" id="TIGR02351">
    <property type="entry name" value="thiH"/>
    <property type="match status" value="1"/>
</dbReference>
<dbReference type="Proteomes" id="UP000177309">
    <property type="component" value="Unassembled WGS sequence"/>
</dbReference>
<dbReference type="InterPro" id="IPR010722">
    <property type="entry name" value="BATS_dom"/>
</dbReference>
<keyword evidence="5" id="KW-0408">Iron</keyword>
<dbReference type="SUPFAM" id="SSF102114">
    <property type="entry name" value="Radical SAM enzymes"/>
    <property type="match status" value="1"/>
</dbReference>
<evidence type="ECO:0000256" key="3">
    <source>
        <dbReference type="ARBA" id="ARBA00022691"/>
    </source>
</evidence>
<evidence type="ECO:0000256" key="6">
    <source>
        <dbReference type="ARBA" id="ARBA00023014"/>
    </source>
</evidence>
<evidence type="ECO:0000256" key="4">
    <source>
        <dbReference type="ARBA" id="ARBA00022723"/>
    </source>
</evidence>
<dbReference type="InterPro" id="IPR058240">
    <property type="entry name" value="rSAM_sf"/>
</dbReference>
<keyword evidence="3" id="KW-0949">S-adenosyl-L-methionine</keyword>